<sequence>MNSPKDLSEIIEFDQTGKRIRSTKYSASYNRKTRKRKGIEKVNLFEYNNKNQLVRIIDSVGKDTTTFKYGKNGKLKSSIEKVGNFVYETKYYHKPFSSTTTSKNDSVIFYQKTTEYDKDFYVNRFYGFELEPKLKKITDTINGIPNTLAYKDYNDLEKFKDDETITNHFDEKGQLIKSEIHSIIMNDRVNEWELNYKYYENGLLKSIRGYVPRYFKYEFWK</sequence>
<name>A0A2P8C588_9BACT</name>
<evidence type="ECO:0000313" key="3">
    <source>
        <dbReference type="Proteomes" id="UP000240621"/>
    </source>
</evidence>
<dbReference type="Proteomes" id="UP000396862">
    <property type="component" value="Unassembled WGS sequence"/>
</dbReference>
<evidence type="ECO:0000313" key="1">
    <source>
        <dbReference type="EMBL" id="GET22758.1"/>
    </source>
</evidence>
<reference evidence="1 4" key="2">
    <citation type="submission" date="2019-10" db="EMBL/GenBank/DDBJ databases">
        <title>Prolixibacter strains distinguished by the presence of nitrate reductase genes were adept at nitrate-dependent anaerobic corrosion of metallic iron and carbon steel.</title>
        <authorList>
            <person name="Iino T."/>
            <person name="Shono N."/>
            <person name="Ito K."/>
            <person name="Nakamura R."/>
            <person name="Sueoka K."/>
            <person name="Harayama S."/>
            <person name="Ohkuma M."/>
        </authorList>
    </citation>
    <scope>NUCLEOTIDE SEQUENCE [LARGE SCALE GENOMIC DNA]</scope>
    <source>
        <strain evidence="1 4">MIC1-1</strain>
    </source>
</reference>
<evidence type="ECO:0000313" key="2">
    <source>
        <dbReference type="EMBL" id="PSK80128.1"/>
    </source>
</evidence>
<evidence type="ECO:0000313" key="4">
    <source>
        <dbReference type="Proteomes" id="UP000396862"/>
    </source>
</evidence>
<accession>A0A2P8C588</accession>
<protein>
    <recommendedName>
        <fullName evidence="5">YD repeat-containing protein</fullName>
    </recommendedName>
</protein>
<organism evidence="2 3">
    <name type="scientific">Prolixibacter denitrificans</name>
    <dbReference type="NCBI Taxonomy" id="1541063"/>
    <lineage>
        <taxon>Bacteria</taxon>
        <taxon>Pseudomonadati</taxon>
        <taxon>Bacteroidota</taxon>
        <taxon>Bacteroidia</taxon>
        <taxon>Marinilabiliales</taxon>
        <taxon>Prolixibacteraceae</taxon>
        <taxon>Prolixibacter</taxon>
    </lineage>
</organism>
<proteinExistence type="predicted"/>
<dbReference type="EMBL" id="BLAU01000001">
    <property type="protein sequence ID" value="GET22758.1"/>
    <property type="molecule type" value="Genomic_DNA"/>
</dbReference>
<dbReference type="Proteomes" id="UP000240621">
    <property type="component" value="Unassembled WGS sequence"/>
</dbReference>
<comment type="caution">
    <text evidence="2">The sequence shown here is derived from an EMBL/GenBank/DDBJ whole genome shotgun (WGS) entry which is preliminary data.</text>
</comment>
<keyword evidence="4" id="KW-1185">Reference proteome</keyword>
<dbReference type="EMBL" id="PYGC01000025">
    <property type="protein sequence ID" value="PSK80128.1"/>
    <property type="molecule type" value="Genomic_DNA"/>
</dbReference>
<dbReference type="AlphaFoldDB" id="A0A2P8C588"/>
<evidence type="ECO:0008006" key="5">
    <source>
        <dbReference type="Google" id="ProtNLM"/>
    </source>
</evidence>
<gene>
    <name evidence="2" type="ORF">CLV93_1252</name>
    <name evidence="1" type="ORF">JCM18694_30040</name>
</gene>
<reference evidence="2 3" key="1">
    <citation type="submission" date="2018-03" db="EMBL/GenBank/DDBJ databases">
        <title>Genomic Encyclopedia of Archaeal and Bacterial Type Strains, Phase II (KMG-II): from individual species to whole genera.</title>
        <authorList>
            <person name="Goeker M."/>
        </authorList>
    </citation>
    <scope>NUCLEOTIDE SEQUENCE [LARGE SCALE GENOMIC DNA]</scope>
    <source>
        <strain evidence="2 3">DSM 27267</strain>
    </source>
</reference>